<feature type="compositionally biased region" description="Low complexity" evidence="1">
    <location>
        <begin position="131"/>
        <end position="143"/>
    </location>
</feature>
<evidence type="ECO:0000313" key="3">
    <source>
        <dbReference type="Proteomes" id="UP001165121"/>
    </source>
</evidence>
<evidence type="ECO:0000256" key="1">
    <source>
        <dbReference type="SAM" id="MobiDB-lite"/>
    </source>
</evidence>
<feature type="compositionally biased region" description="Basic and acidic residues" evidence="1">
    <location>
        <begin position="39"/>
        <end position="48"/>
    </location>
</feature>
<feature type="region of interest" description="Disordered" evidence="1">
    <location>
        <begin position="119"/>
        <end position="149"/>
    </location>
</feature>
<reference evidence="2" key="1">
    <citation type="submission" date="2023-04" db="EMBL/GenBank/DDBJ databases">
        <title>Phytophthora fragariaefolia NBRC 109709.</title>
        <authorList>
            <person name="Ichikawa N."/>
            <person name="Sato H."/>
            <person name="Tonouchi N."/>
        </authorList>
    </citation>
    <scope>NUCLEOTIDE SEQUENCE</scope>
    <source>
        <strain evidence="2">NBRC 109709</strain>
    </source>
</reference>
<evidence type="ECO:0000313" key="2">
    <source>
        <dbReference type="EMBL" id="GMF36397.1"/>
    </source>
</evidence>
<feature type="compositionally biased region" description="Low complexity" evidence="1">
    <location>
        <begin position="87"/>
        <end position="104"/>
    </location>
</feature>
<gene>
    <name evidence="2" type="ORF">Pfra01_000989900</name>
</gene>
<comment type="caution">
    <text evidence="2">The sequence shown here is derived from an EMBL/GenBank/DDBJ whole genome shotgun (WGS) entry which is preliminary data.</text>
</comment>
<accession>A0A9W7CS24</accession>
<dbReference type="EMBL" id="BSXT01000942">
    <property type="protein sequence ID" value="GMF36397.1"/>
    <property type="molecule type" value="Genomic_DNA"/>
</dbReference>
<feature type="region of interest" description="Disordered" evidence="1">
    <location>
        <begin position="39"/>
        <end position="105"/>
    </location>
</feature>
<dbReference type="AlphaFoldDB" id="A0A9W7CS24"/>
<organism evidence="2 3">
    <name type="scientific">Phytophthora fragariaefolia</name>
    <dbReference type="NCBI Taxonomy" id="1490495"/>
    <lineage>
        <taxon>Eukaryota</taxon>
        <taxon>Sar</taxon>
        <taxon>Stramenopiles</taxon>
        <taxon>Oomycota</taxon>
        <taxon>Peronosporomycetes</taxon>
        <taxon>Peronosporales</taxon>
        <taxon>Peronosporaceae</taxon>
        <taxon>Phytophthora</taxon>
    </lineage>
</organism>
<sequence length="165" mass="18063">MGAFEMEKVFDWELASWKDLIRAVTGPSTGLVGMVKREVQLPHDDRRAAQPPPLPSPYQSSVGSDSSIESPKRMPMSGRLPRNMQLTATPERTETPSPEESATPKALEDAIIRLMQSTTMRTTNVPARSGPAPTFRTTPPATALREPVDVAMDPLLAPTDRVRCP</sequence>
<dbReference type="Proteomes" id="UP001165121">
    <property type="component" value="Unassembled WGS sequence"/>
</dbReference>
<keyword evidence="3" id="KW-1185">Reference proteome</keyword>
<name>A0A9W7CS24_9STRA</name>
<protein>
    <submittedName>
        <fullName evidence="2">Unnamed protein product</fullName>
    </submittedName>
</protein>
<proteinExistence type="predicted"/>